<keyword evidence="5" id="KW-0521">NADP</keyword>
<evidence type="ECO:0000256" key="4">
    <source>
        <dbReference type="ARBA" id="ARBA00022824"/>
    </source>
</evidence>
<dbReference type="InterPro" id="IPR002347">
    <property type="entry name" value="SDR_fam"/>
</dbReference>
<organism evidence="11 12">
    <name type="scientific">Hondaea fermentalgiana</name>
    <dbReference type="NCBI Taxonomy" id="2315210"/>
    <lineage>
        <taxon>Eukaryota</taxon>
        <taxon>Sar</taxon>
        <taxon>Stramenopiles</taxon>
        <taxon>Bigyra</taxon>
        <taxon>Labyrinthulomycetes</taxon>
        <taxon>Thraustochytrida</taxon>
        <taxon>Thraustochytriidae</taxon>
        <taxon>Hondaea</taxon>
    </lineage>
</organism>
<keyword evidence="7" id="KW-0560">Oxidoreductase</keyword>
<dbReference type="EC" id="1.1.1.102" evidence="9"/>
<keyword evidence="6" id="KW-0746">Sphingolipid metabolism</keyword>
<name>A0A2R5G3I0_9STRA</name>
<dbReference type="Proteomes" id="UP000241890">
    <property type="component" value="Unassembled WGS sequence"/>
</dbReference>
<dbReference type="GO" id="GO:0005789">
    <property type="term" value="C:endoplasmic reticulum membrane"/>
    <property type="evidence" value="ECO:0007669"/>
    <property type="project" value="TreeGrafter"/>
</dbReference>
<dbReference type="Pfam" id="PF00106">
    <property type="entry name" value="adh_short"/>
    <property type="match status" value="1"/>
</dbReference>
<evidence type="ECO:0000256" key="3">
    <source>
        <dbReference type="ARBA" id="ARBA00004991"/>
    </source>
</evidence>
<comment type="caution">
    <text evidence="11">The sequence shown here is derived from an EMBL/GenBank/DDBJ whole genome shotgun (WGS) entry which is preliminary data.</text>
</comment>
<dbReference type="SUPFAM" id="SSF51735">
    <property type="entry name" value="NAD(P)-binding Rossmann-fold domains"/>
    <property type="match status" value="1"/>
</dbReference>
<dbReference type="InParanoid" id="A0A2R5G3I0"/>
<sequence>MDALAAVGWVLVALASSTAACFVYFGKRDLRKEYAGKHAVVTGGSEGMGFELAKALHKLGAKVTIMARSEAKLTKAKESIGEIQTVSVDVTDYAQVQAGMKEAERLQGGTPIQLLVHAAGRATPGYFLDQDPSVFRDTMNLNYMGSVHCAKVVAQMMVDRATKGQLVFLSSAAASASFLGYASYAPTKCAVRGLTDALRNELIGTGISVHIAYPPDTDTPGFKEENKTKPPETLKISPPEVYSAKSVIDTLLNGLARGEYHLPSPDPVQNFLISSTVNITPRGRWAPLEIVLSPIVALAMLGFKVWADYCAAPYGKRVVEKAKQEAKKD</sequence>
<dbReference type="PANTHER" id="PTHR43550">
    <property type="entry name" value="3-KETODIHYDROSPHINGOSINE REDUCTASE"/>
    <property type="match status" value="1"/>
</dbReference>
<keyword evidence="4" id="KW-0256">Endoplasmic reticulum</keyword>
<proteinExistence type="predicted"/>
<evidence type="ECO:0000256" key="8">
    <source>
        <dbReference type="ARBA" id="ARBA00023098"/>
    </source>
</evidence>
<evidence type="ECO:0000256" key="6">
    <source>
        <dbReference type="ARBA" id="ARBA00022919"/>
    </source>
</evidence>
<dbReference type="InterPro" id="IPR045022">
    <property type="entry name" value="KDSR-like"/>
</dbReference>
<dbReference type="PRINTS" id="PR00081">
    <property type="entry name" value="GDHRDH"/>
</dbReference>
<dbReference type="OrthoDB" id="37659at2759"/>
<dbReference type="InterPro" id="IPR036291">
    <property type="entry name" value="NAD(P)-bd_dom_sf"/>
</dbReference>
<evidence type="ECO:0000313" key="12">
    <source>
        <dbReference type="Proteomes" id="UP000241890"/>
    </source>
</evidence>
<evidence type="ECO:0000256" key="7">
    <source>
        <dbReference type="ARBA" id="ARBA00023002"/>
    </source>
</evidence>
<dbReference type="SMART" id="SM00822">
    <property type="entry name" value="PKS_KR"/>
    <property type="match status" value="1"/>
</dbReference>
<dbReference type="PANTHER" id="PTHR43550:SF3">
    <property type="entry name" value="3-KETODIHYDROSPHINGOSINE REDUCTASE"/>
    <property type="match status" value="1"/>
</dbReference>
<reference evidence="11 12" key="1">
    <citation type="submission" date="2017-12" db="EMBL/GenBank/DDBJ databases">
        <title>Sequencing, de novo assembly and annotation of complete genome of a new Thraustochytrid species, strain FCC1311.</title>
        <authorList>
            <person name="Sedici K."/>
            <person name="Godart F."/>
            <person name="Aiese Cigliano R."/>
            <person name="Sanseverino W."/>
            <person name="Barakat M."/>
            <person name="Ortet P."/>
            <person name="Marechal E."/>
            <person name="Cagnac O."/>
            <person name="Amato A."/>
        </authorList>
    </citation>
    <scope>NUCLEOTIDE SEQUENCE [LARGE SCALE GENOMIC DNA]</scope>
</reference>
<evidence type="ECO:0000256" key="5">
    <source>
        <dbReference type="ARBA" id="ARBA00022857"/>
    </source>
</evidence>
<dbReference type="FunCoup" id="A0A2R5G3I0">
    <property type="interactions" value="192"/>
</dbReference>
<keyword evidence="8" id="KW-0443">Lipid metabolism</keyword>
<evidence type="ECO:0000256" key="2">
    <source>
        <dbReference type="ARBA" id="ARBA00004760"/>
    </source>
</evidence>
<keyword evidence="12" id="KW-1185">Reference proteome</keyword>
<dbReference type="AlphaFoldDB" id="A0A2R5G3I0"/>
<feature type="domain" description="Ketoreductase" evidence="10">
    <location>
        <begin position="37"/>
        <end position="217"/>
    </location>
</feature>
<dbReference type="CDD" id="cd08939">
    <property type="entry name" value="KDSR-like_SDR_c"/>
    <property type="match status" value="1"/>
</dbReference>
<evidence type="ECO:0000256" key="9">
    <source>
        <dbReference type="ARBA" id="ARBA00026112"/>
    </source>
</evidence>
<evidence type="ECO:0000259" key="10">
    <source>
        <dbReference type="SMART" id="SM00822"/>
    </source>
</evidence>
<evidence type="ECO:0000313" key="11">
    <source>
        <dbReference type="EMBL" id="GBG25085.1"/>
    </source>
</evidence>
<evidence type="ECO:0000256" key="1">
    <source>
        <dbReference type="ARBA" id="ARBA00004240"/>
    </source>
</evidence>
<dbReference type="GO" id="GO:0006666">
    <property type="term" value="P:3-keto-sphinganine metabolic process"/>
    <property type="evidence" value="ECO:0007669"/>
    <property type="project" value="InterPro"/>
</dbReference>
<protein>
    <recommendedName>
        <fullName evidence="9">3-dehydrosphinganine reductase</fullName>
        <ecNumber evidence="9">1.1.1.102</ecNumber>
    </recommendedName>
</protein>
<gene>
    <name evidence="11" type="ORF">FCC1311_116391</name>
</gene>
<dbReference type="EMBL" id="BEYU01000011">
    <property type="protein sequence ID" value="GBG25085.1"/>
    <property type="molecule type" value="Genomic_DNA"/>
</dbReference>
<dbReference type="GO" id="GO:0047560">
    <property type="term" value="F:3-dehydrosphinganine reductase activity"/>
    <property type="evidence" value="ECO:0007669"/>
    <property type="project" value="UniProtKB-EC"/>
</dbReference>
<comment type="pathway">
    <text evidence="2">Lipid metabolism; sphingolipid metabolism.</text>
</comment>
<dbReference type="InterPro" id="IPR057326">
    <property type="entry name" value="KR_dom"/>
</dbReference>
<comment type="pathway">
    <text evidence="3">Sphingolipid metabolism.</text>
</comment>
<comment type="subcellular location">
    <subcellularLocation>
        <location evidence="1">Endoplasmic reticulum</location>
    </subcellularLocation>
</comment>
<dbReference type="Gene3D" id="3.40.50.720">
    <property type="entry name" value="NAD(P)-binding Rossmann-like Domain"/>
    <property type="match status" value="1"/>
</dbReference>
<accession>A0A2R5G3I0</accession>
<dbReference type="GO" id="GO:0030148">
    <property type="term" value="P:sphingolipid biosynthetic process"/>
    <property type="evidence" value="ECO:0007669"/>
    <property type="project" value="InterPro"/>
</dbReference>